<dbReference type="GO" id="GO:0008137">
    <property type="term" value="F:NADH dehydrogenase (ubiquinone) activity"/>
    <property type="evidence" value="ECO:0007669"/>
    <property type="project" value="UniProtKB-EC"/>
</dbReference>
<keyword evidence="11" id="KW-0520">NAD</keyword>
<keyword evidence="9" id="KW-0249">Electron transport</keyword>
<dbReference type="PANTHER" id="PTHR11435">
    <property type="entry name" value="NADH UBIQUINONE OXIDOREDUCTASE SUBUNIT ND6"/>
    <property type="match status" value="1"/>
</dbReference>
<keyword evidence="13 16" id="KW-0472">Membrane</keyword>
<evidence type="ECO:0000256" key="11">
    <source>
        <dbReference type="ARBA" id="ARBA00023027"/>
    </source>
</evidence>
<comment type="catalytic activity">
    <reaction evidence="15">
        <text>a ubiquinone + NADH + 5 H(+)(in) = a ubiquinol + NAD(+) + 4 H(+)(out)</text>
        <dbReference type="Rhea" id="RHEA:29091"/>
        <dbReference type="Rhea" id="RHEA-COMP:9565"/>
        <dbReference type="Rhea" id="RHEA-COMP:9566"/>
        <dbReference type="ChEBI" id="CHEBI:15378"/>
        <dbReference type="ChEBI" id="CHEBI:16389"/>
        <dbReference type="ChEBI" id="CHEBI:17976"/>
        <dbReference type="ChEBI" id="CHEBI:57540"/>
        <dbReference type="ChEBI" id="CHEBI:57945"/>
        <dbReference type="EC" id="7.1.1.2"/>
    </reaction>
</comment>
<evidence type="ECO:0000256" key="8">
    <source>
        <dbReference type="ARBA" id="ARBA00022967"/>
    </source>
</evidence>
<dbReference type="EMBL" id="KT876879">
    <property type="protein sequence ID" value="ANJ70309.1"/>
    <property type="molecule type" value="Genomic_DNA"/>
</dbReference>
<evidence type="ECO:0000256" key="16">
    <source>
        <dbReference type="SAM" id="Phobius"/>
    </source>
</evidence>
<gene>
    <name evidence="17" type="primary">nad6</name>
</gene>
<name>A0A191ZR11_9COLE</name>
<evidence type="ECO:0000256" key="15">
    <source>
        <dbReference type="ARBA" id="ARBA00049551"/>
    </source>
</evidence>
<feature type="transmembrane region" description="Helical" evidence="16">
    <location>
        <begin position="51"/>
        <end position="74"/>
    </location>
</feature>
<evidence type="ECO:0000256" key="3">
    <source>
        <dbReference type="ARBA" id="ARBA00012944"/>
    </source>
</evidence>
<evidence type="ECO:0000256" key="1">
    <source>
        <dbReference type="ARBA" id="ARBA00004225"/>
    </source>
</evidence>
<reference evidence="17" key="1">
    <citation type="journal article" date="2016" name="Mol. Ecol. Resour.">
        <title>Lessons from genome skimming of arthropod-preserving ethanol.</title>
        <authorList>
            <person name="Linard B."/>
            <person name="Arribas P."/>
            <person name="Andujar C."/>
            <person name="Crampton-Platt A."/>
            <person name="Vogler A.P."/>
        </authorList>
    </citation>
    <scope>NUCLEOTIDE SEQUENCE</scope>
</reference>
<evidence type="ECO:0000256" key="6">
    <source>
        <dbReference type="ARBA" id="ARBA00022660"/>
    </source>
</evidence>
<keyword evidence="5" id="KW-0813">Transport</keyword>
<evidence type="ECO:0000256" key="4">
    <source>
        <dbReference type="ARBA" id="ARBA00021095"/>
    </source>
</evidence>
<comment type="similarity">
    <text evidence="2">Belongs to the complex I subunit 6 family.</text>
</comment>
<accession>A0A191ZR11</accession>
<dbReference type="AlphaFoldDB" id="A0A191ZR11"/>
<evidence type="ECO:0000256" key="9">
    <source>
        <dbReference type="ARBA" id="ARBA00022982"/>
    </source>
</evidence>
<keyword evidence="6" id="KW-0679">Respiratory chain</keyword>
<evidence type="ECO:0000313" key="17">
    <source>
        <dbReference type="EMBL" id="ANJ70309.1"/>
    </source>
</evidence>
<dbReference type="PANTHER" id="PTHR11435:SF1">
    <property type="entry name" value="NADH-UBIQUINONE OXIDOREDUCTASE CHAIN 6"/>
    <property type="match status" value="1"/>
</dbReference>
<protein>
    <recommendedName>
        <fullName evidence="4">NADH-ubiquinone oxidoreductase chain 6</fullName>
        <ecNumber evidence="3">7.1.1.2</ecNumber>
    </recommendedName>
    <alternativeName>
        <fullName evidence="14">NADH dehydrogenase subunit 6</fullName>
    </alternativeName>
</protein>
<proteinExistence type="inferred from homology"/>
<keyword evidence="10 16" id="KW-1133">Transmembrane helix</keyword>
<dbReference type="GO" id="GO:0031966">
    <property type="term" value="C:mitochondrial membrane"/>
    <property type="evidence" value="ECO:0007669"/>
    <property type="project" value="UniProtKB-SubCell"/>
</dbReference>
<evidence type="ECO:0000256" key="2">
    <source>
        <dbReference type="ARBA" id="ARBA00005698"/>
    </source>
</evidence>
<dbReference type="EC" id="7.1.1.2" evidence="3"/>
<feature type="transmembrane region" description="Helical" evidence="16">
    <location>
        <begin position="21"/>
        <end position="45"/>
    </location>
</feature>
<evidence type="ECO:0000256" key="10">
    <source>
        <dbReference type="ARBA" id="ARBA00022989"/>
    </source>
</evidence>
<evidence type="ECO:0000256" key="13">
    <source>
        <dbReference type="ARBA" id="ARBA00023136"/>
    </source>
</evidence>
<keyword evidence="7 16" id="KW-0812">Transmembrane</keyword>
<dbReference type="InterPro" id="IPR050269">
    <property type="entry name" value="ComplexI_Subunit6"/>
</dbReference>
<evidence type="ECO:0000256" key="5">
    <source>
        <dbReference type="ARBA" id="ARBA00022448"/>
    </source>
</evidence>
<keyword evidence="12 17" id="KW-0496">Mitochondrion</keyword>
<sequence length="171" mass="19969">MPCMMNSLYILTLSMSMTFMFLSHPLSMGFTLLIQAILIAMITGMMSHNFWFSYILFMIMIGGMLVLFIYMTSVASNEKFLYSTKLMLLMMTMMMTIILLMFIDPFTNYIMSTNMDMEMFKMNTMFSLSLSKYINLPSYWIMISMIIYLLITLIAVVKITNITYGPLRQKL</sequence>
<feature type="transmembrane region" description="Helical" evidence="16">
    <location>
        <begin position="86"/>
        <end position="103"/>
    </location>
</feature>
<evidence type="ECO:0000256" key="14">
    <source>
        <dbReference type="ARBA" id="ARBA00031019"/>
    </source>
</evidence>
<evidence type="ECO:0000256" key="7">
    <source>
        <dbReference type="ARBA" id="ARBA00022692"/>
    </source>
</evidence>
<evidence type="ECO:0000256" key="12">
    <source>
        <dbReference type="ARBA" id="ARBA00023128"/>
    </source>
</evidence>
<comment type="subcellular location">
    <subcellularLocation>
        <location evidence="1">Mitochondrion membrane</location>
        <topology evidence="1">Multi-pass membrane protein</topology>
    </subcellularLocation>
</comment>
<feature type="transmembrane region" description="Helical" evidence="16">
    <location>
        <begin position="139"/>
        <end position="160"/>
    </location>
</feature>
<organism evidence="17">
    <name type="scientific">Agriotes obscurus</name>
    <name type="common">dusky wireworm</name>
    <dbReference type="NCBI Taxonomy" id="350085"/>
    <lineage>
        <taxon>Eukaryota</taxon>
        <taxon>Metazoa</taxon>
        <taxon>Ecdysozoa</taxon>
        <taxon>Arthropoda</taxon>
        <taxon>Hexapoda</taxon>
        <taxon>Insecta</taxon>
        <taxon>Pterygota</taxon>
        <taxon>Neoptera</taxon>
        <taxon>Endopterygota</taxon>
        <taxon>Coleoptera</taxon>
        <taxon>Polyphaga</taxon>
        <taxon>Elateriformia</taxon>
        <taxon>Elateroidea</taxon>
        <taxon>Elateridae</taxon>
        <taxon>Elaterinae</taxon>
        <taxon>Agriotes</taxon>
    </lineage>
</organism>
<geneLocation type="mitochondrion" evidence="17"/>
<keyword evidence="8" id="KW-1278">Translocase</keyword>